<dbReference type="GO" id="GO:0016020">
    <property type="term" value="C:membrane"/>
    <property type="evidence" value="ECO:0007669"/>
    <property type="project" value="UniProtKB-SubCell"/>
</dbReference>
<dbReference type="InterPro" id="IPR005828">
    <property type="entry name" value="MFS_sugar_transport-like"/>
</dbReference>
<dbReference type="InterPro" id="IPR006140">
    <property type="entry name" value="D-isomer_DH_NAD-bd"/>
</dbReference>
<keyword evidence="4" id="KW-0560">Oxidoreductase</keyword>
<gene>
    <name evidence="9" type="ORF">CMQ_7662</name>
</gene>
<dbReference type="RefSeq" id="XP_014170142.1">
    <property type="nucleotide sequence ID" value="XM_014314667.1"/>
</dbReference>
<evidence type="ECO:0000256" key="3">
    <source>
        <dbReference type="ARBA" id="ARBA00022989"/>
    </source>
</evidence>
<dbReference type="Pfam" id="PF00083">
    <property type="entry name" value="Sugar_tr"/>
    <property type="match status" value="2"/>
</dbReference>
<sequence>MEKTKTDIEMVEDRGDEPKPNATAGKLMRSQVDDFGIWKTVRLFQRVGCIAMAAAFCASPDGYQINLNADIVSSKGLIRQMAKPGTTIIDGRYVSTWGRSVFTETFSTCWDHWLVAKLLSGLGVGMLLSTIPLYLSEITPTNLRGFYINAYTLVNAVDLHNFKTPIYTQGRMDQAAKTLRFCHGDVPGFDIDEQLEVMSATVASEREAAEANKELGEWAVFQGRNRIRFVIAGWPKVAQQHSISFALFRSSSPASLPSLPPVHRLLAIGYAYAAEIPQQRLRARTTAWSLAASSMVATMSSFCSPLMIHGTAIWGVKTGFFFAGSGSVATLIAWFILPEVSQRTPAEIDELCAKSSYTSQCRTPYLGFSFKLFRIVSRYHPPPPIASLLDDLPAMASANDTLASMRIRASTSLDIHISLSQELGSASRSGNSSSSRNQRATAAMGTMTVTPNKSLKGHVLLITAPWEPSKAWIDQVHGRHPGLRVIFRKLSFGETLERQSLPDEDWTAVTILLTGGFGLPLPEQMPKLQYVQLISAGANMVLKQPLFADTDIVFATANGVHGPQISEWIIATYLALSHESIGILGYGSIGRQTARVAKALAFEVYAYTLHPRDTPESRRDNGYAPPGTGDPEGVFPTRWFSGGSPEDRHAFLSSGLDLLVVATPLTADTTHLLGAEELRLLGRRRADGSWRPGFLSNIARGPIVDTDALITALDTGVLRGAAIDVTDPEPLPDGHPLWKAKNLIITPHVSGISTSYMDRVLDILSGNLDRFSEGRPLANSVNRREGY</sequence>
<dbReference type="Gene3D" id="1.20.1250.20">
    <property type="entry name" value="MFS general substrate transporter like domains"/>
    <property type="match status" value="2"/>
</dbReference>
<evidence type="ECO:0000256" key="5">
    <source>
        <dbReference type="ARBA" id="ARBA00023027"/>
    </source>
</evidence>
<dbReference type="InterPro" id="IPR036291">
    <property type="entry name" value="NAD(P)-bd_dom_sf"/>
</dbReference>
<protein>
    <submittedName>
        <fullName evidence="9">D-isomer specific 2-hydroxyacid dehydrogenase</fullName>
    </submittedName>
</protein>
<dbReference type="Pfam" id="PF02826">
    <property type="entry name" value="2-Hacid_dh_C"/>
    <property type="match status" value="2"/>
</dbReference>
<dbReference type="SUPFAM" id="SSF51735">
    <property type="entry name" value="NAD(P)-binding Rossmann-fold domains"/>
    <property type="match status" value="1"/>
</dbReference>
<evidence type="ECO:0000256" key="2">
    <source>
        <dbReference type="ARBA" id="ARBA00022692"/>
    </source>
</evidence>
<dbReference type="InParanoid" id="F0XP40"/>
<evidence type="ECO:0000256" key="7">
    <source>
        <dbReference type="SAM" id="MobiDB-lite"/>
    </source>
</evidence>
<keyword evidence="5" id="KW-0520">NAD</keyword>
<dbReference type="STRING" id="655863.F0XP40"/>
<feature type="compositionally biased region" description="Basic and acidic residues" evidence="7">
    <location>
        <begin position="1"/>
        <end position="19"/>
    </location>
</feature>
<organism evidence="10">
    <name type="scientific">Grosmannia clavigera (strain kw1407 / UAMH 11150)</name>
    <name type="common">Blue stain fungus</name>
    <name type="synonym">Graphiocladiella clavigera</name>
    <dbReference type="NCBI Taxonomy" id="655863"/>
    <lineage>
        <taxon>Eukaryota</taxon>
        <taxon>Fungi</taxon>
        <taxon>Dikarya</taxon>
        <taxon>Ascomycota</taxon>
        <taxon>Pezizomycotina</taxon>
        <taxon>Sordariomycetes</taxon>
        <taxon>Sordariomycetidae</taxon>
        <taxon>Ophiostomatales</taxon>
        <taxon>Ophiostomataceae</taxon>
        <taxon>Leptographium</taxon>
    </lineage>
</organism>
<feature type="domain" description="D-isomer specific 2-hydroxyacid dehydrogenase NAD-binding" evidence="8">
    <location>
        <begin position="574"/>
        <end position="615"/>
    </location>
</feature>
<evidence type="ECO:0000256" key="1">
    <source>
        <dbReference type="ARBA" id="ARBA00004141"/>
    </source>
</evidence>
<name>F0XP40_GROCL</name>
<evidence type="ECO:0000313" key="9">
    <source>
        <dbReference type="EMBL" id="EFX00660.1"/>
    </source>
</evidence>
<dbReference type="GO" id="GO:0022857">
    <property type="term" value="F:transmembrane transporter activity"/>
    <property type="evidence" value="ECO:0007669"/>
    <property type="project" value="InterPro"/>
</dbReference>
<dbReference type="InterPro" id="IPR005829">
    <property type="entry name" value="Sugar_transporter_CS"/>
</dbReference>
<keyword evidence="10" id="KW-1185">Reference proteome</keyword>
<dbReference type="CDD" id="cd12163">
    <property type="entry name" value="2-Hacid_dh_5"/>
    <property type="match status" value="1"/>
</dbReference>
<dbReference type="HOGENOM" id="CLU_356405_0_0_1"/>
<dbReference type="Gene3D" id="3.40.50.720">
    <property type="entry name" value="NAD(P)-binding Rossmann-like Domain"/>
    <property type="match status" value="3"/>
</dbReference>
<feature type="domain" description="D-isomer specific 2-hydroxyacid dehydrogenase NAD-binding" evidence="8">
    <location>
        <begin position="656"/>
        <end position="750"/>
    </location>
</feature>
<dbReference type="GeneID" id="25981231"/>
<comment type="subcellular location">
    <subcellularLocation>
        <location evidence="1">Membrane</location>
        <topology evidence="1">Multi-pass membrane protein</topology>
    </subcellularLocation>
</comment>
<dbReference type="PROSITE" id="PS00065">
    <property type="entry name" value="D_2_HYDROXYACID_DH_1"/>
    <property type="match status" value="1"/>
</dbReference>
<dbReference type="OrthoDB" id="298012at2759"/>
<evidence type="ECO:0000313" key="10">
    <source>
        <dbReference type="Proteomes" id="UP000007796"/>
    </source>
</evidence>
<dbReference type="InterPro" id="IPR036259">
    <property type="entry name" value="MFS_trans_sf"/>
</dbReference>
<feature type="region of interest" description="Disordered" evidence="7">
    <location>
        <begin position="1"/>
        <end position="24"/>
    </location>
</feature>
<dbReference type="Proteomes" id="UP000007796">
    <property type="component" value="Unassembled WGS sequence"/>
</dbReference>
<proteinExistence type="predicted"/>
<keyword evidence="6" id="KW-0472">Membrane</keyword>
<evidence type="ECO:0000256" key="4">
    <source>
        <dbReference type="ARBA" id="ARBA00023002"/>
    </source>
</evidence>
<dbReference type="AlphaFoldDB" id="F0XP40"/>
<keyword evidence="3" id="KW-1133">Transmembrane helix</keyword>
<dbReference type="PANTHER" id="PTHR43333">
    <property type="entry name" value="2-HACID_DH_C DOMAIN-CONTAINING PROTEIN"/>
    <property type="match status" value="1"/>
</dbReference>
<dbReference type="eggNOG" id="KOG0069">
    <property type="taxonomic scope" value="Eukaryota"/>
</dbReference>
<dbReference type="GO" id="GO:0051287">
    <property type="term" value="F:NAD binding"/>
    <property type="evidence" value="ECO:0007669"/>
    <property type="project" value="InterPro"/>
</dbReference>
<dbReference type="PROSITE" id="PS00217">
    <property type="entry name" value="SUGAR_TRANSPORT_2"/>
    <property type="match status" value="1"/>
</dbReference>
<reference evidence="9 10" key="1">
    <citation type="journal article" date="2011" name="Proc. Natl. Acad. Sci. U.S.A.">
        <title>Genome and transcriptome analyses of the mountain pine beetle-fungal symbiont Grosmannia clavigera, a lodgepole pine pathogen.</title>
        <authorList>
            <person name="DiGuistini S."/>
            <person name="Wang Y."/>
            <person name="Liao N.Y."/>
            <person name="Taylor G."/>
            <person name="Tanguay P."/>
            <person name="Feau N."/>
            <person name="Henrissat B."/>
            <person name="Chan S.K."/>
            <person name="Hesse-Orce U."/>
            <person name="Alamouti S.M."/>
            <person name="Tsui C.K.M."/>
            <person name="Docking R.T."/>
            <person name="Levasseur A."/>
            <person name="Haridas S."/>
            <person name="Robertson G."/>
            <person name="Birol I."/>
            <person name="Holt R.A."/>
            <person name="Marra M.A."/>
            <person name="Hamelin R.C."/>
            <person name="Hirst M."/>
            <person name="Jones S.J.M."/>
            <person name="Bohlmann J."/>
            <person name="Breuil C."/>
        </authorList>
    </citation>
    <scope>NUCLEOTIDE SEQUENCE [LARGE SCALE GENOMIC DNA]</scope>
    <source>
        <strain evidence="10">kw1407 / UAMH 11150</strain>
    </source>
</reference>
<evidence type="ECO:0000259" key="8">
    <source>
        <dbReference type="Pfam" id="PF02826"/>
    </source>
</evidence>
<keyword evidence="2" id="KW-0812">Transmembrane</keyword>
<dbReference type="InterPro" id="IPR029752">
    <property type="entry name" value="D-isomer_DH_CS1"/>
</dbReference>
<dbReference type="PANTHER" id="PTHR43333:SF1">
    <property type="entry name" value="D-ISOMER SPECIFIC 2-HYDROXYACID DEHYDROGENASE NAD-BINDING DOMAIN-CONTAINING PROTEIN"/>
    <property type="match status" value="1"/>
</dbReference>
<dbReference type="GO" id="GO:0016491">
    <property type="term" value="F:oxidoreductase activity"/>
    <property type="evidence" value="ECO:0007669"/>
    <property type="project" value="UniProtKB-KW"/>
</dbReference>
<evidence type="ECO:0000256" key="6">
    <source>
        <dbReference type="ARBA" id="ARBA00023136"/>
    </source>
</evidence>
<dbReference type="EMBL" id="GL629801">
    <property type="protein sequence ID" value="EFX00660.1"/>
    <property type="molecule type" value="Genomic_DNA"/>
</dbReference>
<accession>F0XP40</accession>